<evidence type="ECO:0000313" key="4">
    <source>
        <dbReference type="Proteomes" id="UP001220964"/>
    </source>
</evidence>
<keyword evidence="1" id="KW-0732">Signal</keyword>
<dbReference type="InterPro" id="IPR033399">
    <property type="entry name" value="TP_0789-like"/>
</dbReference>
<dbReference type="AlphaFoldDB" id="A0AAE3NTT2"/>
<gene>
    <name evidence="3" type="ORF">P1J78_14110</name>
</gene>
<evidence type="ECO:0000259" key="2">
    <source>
        <dbReference type="Pfam" id="PF17131"/>
    </source>
</evidence>
<feature type="signal peptide" evidence="1">
    <location>
        <begin position="1"/>
        <end position="23"/>
    </location>
</feature>
<dbReference type="EMBL" id="JARGYC010000036">
    <property type="protein sequence ID" value="MDF0601876.1"/>
    <property type="molecule type" value="Genomic_DNA"/>
</dbReference>
<dbReference type="InterPro" id="IPR006311">
    <property type="entry name" value="TAT_signal"/>
</dbReference>
<feature type="domain" description="Uncharacterized protein TP-0789" evidence="2">
    <location>
        <begin position="80"/>
        <end position="262"/>
    </location>
</feature>
<proteinExistence type="predicted"/>
<feature type="chain" id="PRO_5042170116" evidence="1">
    <location>
        <begin position="24"/>
        <end position="264"/>
    </location>
</feature>
<comment type="caution">
    <text evidence="3">The sequence shown here is derived from an EMBL/GenBank/DDBJ whole genome shotgun (WGS) entry which is preliminary data.</text>
</comment>
<name>A0AAE3NTT2_9RHOB</name>
<evidence type="ECO:0000256" key="1">
    <source>
        <dbReference type="SAM" id="SignalP"/>
    </source>
</evidence>
<evidence type="ECO:0000313" key="3">
    <source>
        <dbReference type="EMBL" id="MDF0601876.1"/>
    </source>
</evidence>
<dbReference type="Proteomes" id="UP001220964">
    <property type="component" value="Unassembled WGS sequence"/>
</dbReference>
<dbReference type="Pfam" id="PF17131">
    <property type="entry name" value="LolA_like"/>
    <property type="match status" value="1"/>
</dbReference>
<accession>A0AAE3NTT2</accession>
<dbReference type="RefSeq" id="WP_275568016.1">
    <property type="nucleotide sequence ID" value="NZ_JARGYC010000036.1"/>
</dbReference>
<dbReference type="Gene3D" id="2.50.20.10">
    <property type="entry name" value="Lipoprotein localisation LolA/LolB/LppX"/>
    <property type="match status" value="1"/>
</dbReference>
<keyword evidence="3" id="KW-0449">Lipoprotein</keyword>
<dbReference type="PROSITE" id="PS51318">
    <property type="entry name" value="TAT"/>
    <property type="match status" value="1"/>
</dbReference>
<organism evidence="3 4">
    <name type="scientific">Psychromarinibacter sediminicola</name>
    <dbReference type="NCBI Taxonomy" id="3033385"/>
    <lineage>
        <taxon>Bacteria</taxon>
        <taxon>Pseudomonadati</taxon>
        <taxon>Pseudomonadota</taxon>
        <taxon>Alphaproteobacteria</taxon>
        <taxon>Rhodobacterales</taxon>
        <taxon>Paracoccaceae</taxon>
        <taxon>Psychromarinibacter</taxon>
    </lineage>
</organism>
<keyword evidence="4" id="KW-1185">Reference proteome</keyword>
<protein>
    <submittedName>
        <fullName evidence="3">Outer membrane lipoprotein-sorting protein</fullName>
    </submittedName>
</protein>
<sequence>MHLTRRVLLTGAAAAALVPSAVAAQSAREKGERIAREAAARTEGYGDLSATGEMILKSAGGQTSTRRFDVKWVETGGGASRSLLVFNWPGDIRNTALLTHSYEGRSDDQWLWLPSLNKVRRISSSGRSGSFVGSEFAYEDMTDQEVEEFTHTWVQDGAGPGGIACHIVDRRPKSASGYSLQRVWFDRQHLRVQQVQYFDRRGAHLKTLRVSGYRLYQGRFWRAGRMDMQNHLTGKATTLTWSNYRFDTGVNPNVLTPNALKRIR</sequence>
<dbReference type="CDD" id="cd16329">
    <property type="entry name" value="LolA_like"/>
    <property type="match status" value="1"/>
</dbReference>
<reference evidence="3" key="1">
    <citation type="submission" date="2023-03" db="EMBL/GenBank/DDBJ databases">
        <title>Multiphase analysis and comparison of six strains from genera Psychromarinibacter, Lutimaribacter, and Maritimibacter, including a novel species: Psychromarinibacter sediminicola sp. nov.</title>
        <authorList>
            <person name="Wang Y.-H."/>
            <person name="Ye M.-Q."/>
            <person name="Du Z.-J."/>
        </authorList>
    </citation>
    <scope>NUCLEOTIDE SEQUENCE</scope>
    <source>
        <strain evidence="3">C21-152</strain>
    </source>
</reference>